<reference evidence="4 6" key="1">
    <citation type="submission" date="2022-10" db="EMBL/GenBank/DDBJ databases">
        <title>The complete genomes of actinobacterial strains from the NBC collection.</title>
        <authorList>
            <person name="Joergensen T.S."/>
            <person name="Alvarez Arevalo M."/>
            <person name="Sterndorff E.B."/>
            <person name="Faurdal D."/>
            <person name="Vuksanovic O."/>
            <person name="Mourched A.-S."/>
            <person name="Charusanti P."/>
            <person name="Shaw S."/>
            <person name="Blin K."/>
            <person name="Weber T."/>
        </authorList>
    </citation>
    <scope>NUCLEOTIDE SEQUENCE [LARGE SCALE GENOMIC DNA]</scope>
    <source>
        <strain evidence="4 6">NBC_00123</strain>
    </source>
</reference>
<dbReference type="GO" id="GO:0016787">
    <property type="term" value="F:hydrolase activity"/>
    <property type="evidence" value="ECO:0007669"/>
    <property type="project" value="UniProtKB-KW"/>
</dbReference>
<keyword evidence="2 4" id="KW-0378">Hydrolase</keyword>
<dbReference type="Gene3D" id="3.40.50.1820">
    <property type="entry name" value="alpha/beta hydrolase"/>
    <property type="match status" value="1"/>
</dbReference>
<evidence type="ECO:0000313" key="4">
    <source>
        <dbReference type="EMBL" id="WTR67902.1"/>
    </source>
</evidence>
<evidence type="ECO:0000256" key="1">
    <source>
        <dbReference type="ARBA" id="ARBA00007169"/>
    </source>
</evidence>
<evidence type="ECO:0000313" key="6">
    <source>
        <dbReference type="Proteomes" id="UP001622594"/>
    </source>
</evidence>
<evidence type="ECO:0000256" key="2">
    <source>
        <dbReference type="ARBA" id="ARBA00022801"/>
    </source>
</evidence>
<proteinExistence type="inferred from homology"/>
<dbReference type="InterPro" id="IPR001031">
    <property type="entry name" value="Thioesterase"/>
</dbReference>
<organism evidence="4 6">
    <name type="scientific">Streptomyces zaomyceticus</name>
    <dbReference type="NCBI Taxonomy" id="68286"/>
    <lineage>
        <taxon>Bacteria</taxon>
        <taxon>Bacillati</taxon>
        <taxon>Actinomycetota</taxon>
        <taxon>Actinomycetes</taxon>
        <taxon>Kitasatosporales</taxon>
        <taxon>Streptomycetaceae</taxon>
        <taxon>Streptomyces</taxon>
    </lineage>
</organism>
<dbReference type="InterPro" id="IPR029058">
    <property type="entry name" value="AB_hydrolase_fold"/>
</dbReference>
<gene>
    <name evidence="4" type="ORF">OG814_00730</name>
    <name evidence="5" type="ORF">OG814_40600</name>
</gene>
<dbReference type="PANTHER" id="PTHR11487">
    <property type="entry name" value="THIOESTERASE"/>
    <property type="match status" value="1"/>
</dbReference>
<dbReference type="EMBL" id="CP108188">
    <property type="protein sequence ID" value="WTR67902.1"/>
    <property type="molecule type" value="Genomic_DNA"/>
</dbReference>
<accession>A0ABZ1L046</accession>
<evidence type="ECO:0000313" key="5">
    <source>
        <dbReference type="EMBL" id="WTR75116.1"/>
    </source>
</evidence>
<comment type="similarity">
    <text evidence="1">Belongs to the thioesterase family.</text>
</comment>
<dbReference type="SMART" id="SM00824">
    <property type="entry name" value="PKS_TE"/>
    <property type="match status" value="1"/>
</dbReference>
<dbReference type="InterPro" id="IPR012223">
    <property type="entry name" value="TEII"/>
</dbReference>
<dbReference type="SUPFAM" id="SSF53474">
    <property type="entry name" value="alpha/beta-Hydrolases"/>
    <property type="match status" value="1"/>
</dbReference>
<name>A0ABZ1L046_9ACTN</name>
<dbReference type="Proteomes" id="UP001622594">
    <property type="component" value="Chromosome"/>
</dbReference>
<dbReference type="InterPro" id="IPR020802">
    <property type="entry name" value="TesA-like"/>
</dbReference>
<dbReference type="EMBL" id="CP108188">
    <property type="protein sequence ID" value="WTR75116.1"/>
    <property type="molecule type" value="Genomic_DNA"/>
</dbReference>
<evidence type="ECO:0000259" key="3">
    <source>
        <dbReference type="SMART" id="SM00824"/>
    </source>
</evidence>
<feature type="domain" description="Thioesterase TesA-like" evidence="3">
    <location>
        <begin position="20"/>
        <end position="242"/>
    </location>
</feature>
<keyword evidence="6" id="KW-1185">Reference proteome</keyword>
<sequence>MDSTWFRRFSAPREDAVRLVCFPHAGGAASAFLPLSRALGEHLDVLAVQYPGRQDRRREEPYGSIAAHADALAEAVEPLTEEPYALFGHSMGAVLAHETARRLAAAGRPGPRRVFLSGRGAPSPEPGVHDRLGSDAEILAAVRGLGGTGPAVLDDPELLAMVMPALRADYGALGAYRWDGGAPLACPVTVLVGDADPVVAVEEAAAWHDHTAGGFDLRILPGGHFYLDERTEEVRDIVTTGLLAAGRPA</sequence>
<dbReference type="PANTHER" id="PTHR11487:SF0">
    <property type="entry name" value="S-ACYL FATTY ACID SYNTHASE THIOESTERASE, MEDIUM CHAIN"/>
    <property type="match status" value="1"/>
</dbReference>
<dbReference type="Pfam" id="PF00975">
    <property type="entry name" value="Thioesterase"/>
    <property type="match status" value="1"/>
</dbReference>
<protein>
    <submittedName>
        <fullName evidence="4">Alpha/beta fold hydrolase</fullName>
    </submittedName>
</protein>